<keyword evidence="1" id="KW-0694">RNA-binding</keyword>
<organism evidence="3 4">
    <name type="scientific">Austropuccinia psidii MF-1</name>
    <dbReference type="NCBI Taxonomy" id="1389203"/>
    <lineage>
        <taxon>Eukaryota</taxon>
        <taxon>Fungi</taxon>
        <taxon>Dikarya</taxon>
        <taxon>Basidiomycota</taxon>
        <taxon>Pucciniomycotina</taxon>
        <taxon>Pucciniomycetes</taxon>
        <taxon>Pucciniales</taxon>
        <taxon>Sphaerophragmiaceae</taxon>
        <taxon>Austropuccinia</taxon>
    </lineage>
</organism>
<dbReference type="Gene3D" id="3.30.420.10">
    <property type="entry name" value="Ribonuclease H-like superfamily/Ribonuclease H"/>
    <property type="match status" value="1"/>
</dbReference>
<dbReference type="SUPFAM" id="SSF53098">
    <property type="entry name" value="Ribonuclease H-like"/>
    <property type="match status" value="1"/>
</dbReference>
<evidence type="ECO:0000259" key="2">
    <source>
        <dbReference type="PROSITE" id="PS50994"/>
    </source>
</evidence>
<dbReference type="PROSITE" id="PS50994">
    <property type="entry name" value="INTEGRASE"/>
    <property type="match status" value="1"/>
</dbReference>
<sequence>MGWVTGLVPGRKENFNAFLIIAHRFRKSMRYLRCLKEDIDMDTAMLLWNNIISTCGVPMIIISDRDPKFTYEFWTNIYGMLGTKLEFSTAYHPKKDGLAERMIQTMEDIFRRFCAYGMEYNDHEGYTHDWVTLLPEVQLPYNTSQHSATGKTPAVVEKGQNPLLQVENLKKNLLTIHPTAKDFHEMWKRA</sequence>
<protein>
    <recommendedName>
        <fullName evidence="2">Integrase catalytic domain-containing protein</fullName>
    </recommendedName>
</protein>
<dbReference type="InterPro" id="IPR050951">
    <property type="entry name" value="Retrovirus_Pol_polyprotein"/>
</dbReference>
<dbReference type="PANTHER" id="PTHR37984:SF5">
    <property type="entry name" value="PROTEIN NYNRIN-LIKE"/>
    <property type="match status" value="1"/>
</dbReference>
<dbReference type="InterPro" id="IPR001584">
    <property type="entry name" value="Integrase_cat-core"/>
</dbReference>
<dbReference type="GO" id="GO:0015074">
    <property type="term" value="P:DNA integration"/>
    <property type="evidence" value="ECO:0007669"/>
    <property type="project" value="InterPro"/>
</dbReference>
<dbReference type="InterPro" id="IPR036397">
    <property type="entry name" value="RNaseH_sf"/>
</dbReference>
<evidence type="ECO:0000313" key="4">
    <source>
        <dbReference type="Proteomes" id="UP000765509"/>
    </source>
</evidence>
<evidence type="ECO:0000256" key="1">
    <source>
        <dbReference type="ARBA" id="ARBA00022884"/>
    </source>
</evidence>
<name>A0A9Q3DNK6_9BASI</name>
<gene>
    <name evidence="3" type="ORF">O181_045027</name>
</gene>
<accession>A0A9Q3DNK6</accession>
<dbReference type="InterPro" id="IPR012337">
    <property type="entry name" value="RNaseH-like_sf"/>
</dbReference>
<reference evidence="3" key="1">
    <citation type="submission" date="2021-03" db="EMBL/GenBank/DDBJ databases">
        <title>Draft genome sequence of rust myrtle Austropuccinia psidii MF-1, a brazilian biotype.</title>
        <authorList>
            <person name="Quecine M.C."/>
            <person name="Pachon D.M.R."/>
            <person name="Bonatelli M.L."/>
            <person name="Correr F.H."/>
            <person name="Franceschini L.M."/>
            <person name="Leite T.F."/>
            <person name="Margarido G.R.A."/>
            <person name="Almeida C.A."/>
            <person name="Ferrarezi J.A."/>
            <person name="Labate C.A."/>
        </authorList>
    </citation>
    <scope>NUCLEOTIDE SEQUENCE</scope>
    <source>
        <strain evidence="3">MF-1</strain>
    </source>
</reference>
<proteinExistence type="predicted"/>
<dbReference type="AlphaFoldDB" id="A0A9Q3DNK6"/>
<comment type="caution">
    <text evidence="3">The sequence shown here is derived from an EMBL/GenBank/DDBJ whole genome shotgun (WGS) entry which is preliminary data.</text>
</comment>
<dbReference type="Proteomes" id="UP000765509">
    <property type="component" value="Unassembled WGS sequence"/>
</dbReference>
<dbReference type="OrthoDB" id="3240190at2759"/>
<dbReference type="GO" id="GO:0005634">
    <property type="term" value="C:nucleus"/>
    <property type="evidence" value="ECO:0007669"/>
    <property type="project" value="UniProtKB-ARBA"/>
</dbReference>
<keyword evidence="4" id="KW-1185">Reference proteome</keyword>
<dbReference type="PANTHER" id="PTHR37984">
    <property type="entry name" value="PROTEIN CBG26694"/>
    <property type="match status" value="1"/>
</dbReference>
<dbReference type="GO" id="GO:0003723">
    <property type="term" value="F:RNA binding"/>
    <property type="evidence" value="ECO:0007669"/>
    <property type="project" value="UniProtKB-KW"/>
</dbReference>
<dbReference type="EMBL" id="AVOT02018423">
    <property type="protein sequence ID" value="MBW0505312.1"/>
    <property type="molecule type" value="Genomic_DNA"/>
</dbReference>
<feature type="domain" description="Integrase catalytic" evidence="2">
    <location>
        <begin position="1"/>
        <end position="161"/>
    </location>
</feature>
<evidence type="ECO:0000313" key="3">
    <source>
        <dbReference type="EMBL" id="MBW0505312.1"/>
    </source>
</evidence>